<dbReference type="AlphaFoldDB" id="A0A2S3ZCB1"/>
<dbReference type="InterPro" id="IPR050463">
    <property type="entry name" value="Gfo/Idh/MocA_oxidrdct_glycsds"/>
</dbReference>
<feature type="region of interest" description="Disordered" evidence="3">
    <location>
        <begin position="344"/>
        <end position="368"/>
    </location>
</feature>
<evidence type="ECO:0000259" key="4">
    <source>
        <dbReference type="Pfam" id="PF01408"/>
    </source>
</evidence>
<dbReference type="GO" id="GO:0000166">
    <property type="term" value="F:nucleotide binding"/>
    <property type="evidence" value="ECO:0007669"/>
    <property type="project" value="InterPro"/>
</dbReference>
<evidence type="ECO:0000313" key="7">
    <source>
        <dbReference type="Proteomes" id="UP000237340"/>
    </source>
</evidence>
<keyword evidence="2" id="KW-0520">NAD</keyword>
<evidence type="ECO:0000256" key="1">
    <source>
        <dbReference type="ARBA" id="ARBA00023002"/>
    </source>
</evidence>
<dbReference type="InterPro" id="IPR036291">
    <property type="entry name" value="NAD(P)-bd_dom_sf"/>
</dbReference>
<dbReference type="GO" id="GO:0016491">
    <property type="term" value="F:oxidoreductase activity"/>
    <property type="evidence" value="ECO:0007669"/>
    <property type="project" value="UniProtKB-KW"/>
</dbReference>
<reference evidence="6 7" key="1">
    <citation type="submission" date="2018-01" db="EMBL/GenBank/DDBJ databases">
        <title>Cryobacterium sp. nov., from glaciers in China.</title>
        <authorList>
            <person name="Liu Q."/>
            <person name="Xin Y.-H."/>
        </authorList>
    </citation>
    <scope>NUCLEOTIDE SEQUENCE [LARGE SCALE GENOMIC DNA]</scope>
    <source>
        <strain evidence="6 7">TMN-42</strain>
    </source>
</reference>
<dbReference type="Gene3D" id="3.40.50.720">
    <property type="entry name" value="NAD(P)-binding Rossmann-like Domain"/>
    <property type="match status" value="1"/>
</dbReference>
<accession>A0A2S3ZCB1</accession>
<keyword evidence="1" id="KW-0560">Oxidoreductase</keyword>
<dbReference type="Gene3D" id="3.30.360.10">
    <property type="entry name" value="Dihydrodipicolinate Reductase, domain 2"/>
    <property type="match status" value="1"/>
</dbReference>
<name>A0A2S3ZCB1_9MICO</name>
<dbReference type="Proteomes" id="UP000237340">
    <property type="component" value="Unassembled WGS sequence"/>
</dbReference>
<dbReference type="EMBL" id="PPXD01000022">
    <property type="protein sequence ID" value="POH63896.1"/>
    <property type="molecule type" value="Genomic_DNA"/>
</dbReference>
<comment type="caution">
    <text evidence="6">The sequence shown here is derived from an EMBL/GenBank/DDBJ whole genome shotgun (WGS) entry which is preliminary data.</text>
</comment>
<feature type="domain" description="GFO/IDH/MocA-like oxidoreductase" evidence="5">
    <location>
        <begin position="133"/>
        <end position="267"/>
    </location>
</feature>
<organism evidence="6 7">
    <name type="scientific">Cryobacterium zongtaii</name>
    <dbReference type="NCBI Taxonomy" id="1259217"/>
    <lineage>
        <taxon>Bacteria</taxon>
        <taxon>Bacillati</taxon>
        <taxon>Actinomycetota</taxon>
        <taxon>Actinomycetes</taxon>
        <taxon>Micrococcales</taxon>
        <taxon>Microbacteriaceae</taxon>
        <taxon>Cryobacterium</taxon>
    </lineage>
</organism>
<dbReference type="PANTHER" id="PTHR43818">
    <property type="entry name" value="BCDNA.GH03377"/>
    <property type="match status" value="1"/>
</dbReference>
<keyword evidence="7" id="KW-1185">Reference proteome</keyword>
<dbReference type="PANTHER" id="PTHR43818:SF11">
    <property type="entry name" value="BCDNA.GH03377"/>
    <property type="match status" value="1"/>
</dbReference>
<dbReference type="RefSeq" id="WP_103461242.1">
    <property type="nucleotide sequence ID" value="NZ_PPXD01000022.1"/>
</dbReference>
<evidence type="ECO:0000256" key="3">
    <source>
        <dbReference type="SAM" id="MobiDB-lite"/>
    </source>
</evidence>
<dbReference type="SUPFAM" id="SSF51735">
    <property type="entry name" value="NAD(P)-binding Rossmann-fold domains"/>
    <property type="match status" value="1"/>
</dbReference>
<evidence type="ECO:0000256" key="2">
    <source>
        <dbReference type="ARBA" id="ARBA00023027"/>
    </source>
</evidence>
<dbReference type="Pfam" id="PF01408">
    <property type="entry name" value="GFO_IDH_MocA"/>
    <property type="match status" value="1"/>
</dbReference>
<feature type="domain" description="Gfo/Idh/MocA-like oxidoreductase N-terminal" evidence="4">
    <location>
        <begin position="8"/>
        <end position="122"/>
    </location>
</feature>
<dbReference type="InterPro" id="IPR055170">
    <property type="entry name" value="GFO_IDH_MocA-like_dom"/>
</dbReference>
<proteinExistence type="predicted"/>
<evidence type="ECO:0000259" key="5">
    <source>
        <dbReference type="Pfam" id="PF22725"/>
    </source>
</evidence>
<gene>
    <name evidence="6" type="ORF">C3B61_14000</name>
</gene>
<protein>
    <submittedName>
        <fullName evidence="6">Oxidoreductase</fullName>
    </submittedName>
</protein>
<sequence length="368" mass="37892">MSRTGRVGVGVIGAGVISGTYLENMTAFADLDVLFVADLDLDRAQAQAEAYGVPGHGSVEDLLARDDIEIVVNLTIPAVHTAVGERIIAAGKHVWSEKPLALDHDSGAALLAAADAAGLRVACAPDTVLGAGIQTAMRAINRGDIGEPLTATTMFHVPGPDAWHPNPEFLFAYGAGPLFDMGPYYVTTLVHAFGAASRVGAVSSKSSAVRTIGSGPRAGTEFPVEVPTHHAAVISFAGSQSAQSTFSFQNALPRMGFVEISGTEGTLVLPDPNTFEGDSTLWRFGHEEPSIVPAVGSTYGRGSGVLDLARSIRAGVPEHASGAVAAHVLDVLLAVSDAAETGQSVDVASSVARPTPLPEDWDPAAATL</sequence>
<dbReference type="Pfam" id="PF22725">
    <property type="entry name" value="GFO_IDH_MocA_C3"/>
    <property type="match status" value="1"/>
</dbReference>
<evidence type="ECO:0000313" key="6">
    <source>
        <dbReference type="EMBL" id="POH63896.1"/>
    </source>
</evidence>
<dbReference type="SUPFAM" id="SSF55347">
    <property type="entry name" value="Glyceraldehyde-3-phosphate dehydrogenase-like, C-terminal domain"/>
    <property type="match status" value="1"/>
</dbReference>
<dbReference type="InterPro" id="IPR000683">
    <property type="entry name" value="Gfo/Idh/MocA-like_OxRdtase_N"/>
</dbReference>